<dbReference type="GO" id="GO:0051539">
    <property type="term" value="F:4 iron, 4 sulfur cluster binding"/>
    <property type="evidence" value="ECO:0007669"/>
    <property type="project" value="UniProtKB-KW"/>
</dbReference>
<keyword evidence="10" id="KW-0411">Iron-sulfur</keyword>
<dbReference type="EMBL" id="FRAR01000016">
    <property type="protein sequence ID" value="SHK54915.1"/>
    <property type="molecule type" value="Genomic_DNA"/>
</dbReference>
<proteinExistence type="inferred from homology"/>
<dbReference type="InterPro" id="IPR051536">
    <property type="entry name" value="UDG_Type-4/5"/>
</dbReference>
<comment type="catalytic activity">
    <reaction evidence="1">
        <text>Hydrolyzes single-stranded DNA or mismatched double-stranded DNA and polynucleotides, releasing free uracil.</text>
        <dbReference type="EC" id="3.2.2.27"/>
    </reaction>
</comment>
<dbReference type="Proteomes" id="UP000183997">
    <property type="component" value="Unassembled WGS sequence"/>
</dbReference>
<evidence type="ECO:0000256" key="10">
    <source>
        <dbReference type="ARBA" id="ARBA00023014"/>
    </source>
</evidence>
<dbReference type="InterPro" id="IPR005122">
    <property type="entry name" value="Uracil-DNA_glycosylase-like"/>
</dbReference>
<evidence type="ECO:0000313" key="13">
    <source>
        <dbReference type="EMBL" id="SHK54915.1"/>
    </source>
</evidence>
<organism evidence="13 14">
    <name type="scientific">Desulforamulus aeronauticus DSM 10349</name>
    <dbReference type="NCBI Taxonomy" id="1121421"/>
    <lineage>
        <taxon>Bacteria</taxon>
        <taxon>Bacillati</taxon>
        <taxon>Bacillota</taxon>
        <taxon>Clostridia</taxon>
        <taxon>Eubacteriales</taxon>
        <taxon>Peptococcaceae</taxon>
        <taxon>Desulforamulus</taxon>
    </lineage>
</organism>
<evidence type="ECO:0000313" key="14">
    <source>
        <dbReference type="Proteomes" id="UP000183997"/>
    </source>
</evidence>
<evidence type="ECO:0000256" key="4">
    <source>
        <dbReference type="ARBA" id="ARBA00019403"/>
    </source>
</evidence>
<keyword evidence="14" id="KW-1185">Reference proteome</keyword>
<dbReference type="EC" id="3.2.2.27" evidence="3"/>
<dbReference type="PANTHER" id="PTHR33693">
    <property type="entry name" value="TYPE-5 URACIL-DNA GLYCOSYLASE"/>
    <property type="match status" value="1"/>
</dbReference>
<dbReference type="RefSeq" id="WP_072914352.1">
    <property type="nucleotide sequence ID" value="NZ_FRAR01000016.1"/>
</dbReference>
<feature type="domain" description="Uracil-DNA glycosylase-like" evidence="12">
    <location>
        <begin position="32"/>
        <end position="177"/>
    </location>
</feature>
<evidence type="ECO:0000256" key="7">
    <source>
        <dbReference type="ARBA" id="ARBA00022763"/>
    </source>
</evidence>
<dbReference type="SMART" id="SM00986">
    <property type="entry name" value="UDG"/>
    <property type="match status" value="1"/>
</dbReference>
<evidence type="ECO:0000256" key="1">
    <source>
        <dbReference type="ARBA" id="ARBA00001400"/>
    </source>
</evidence>
<keyword evidence="5" id="KW-0004">4Fe-4S</keyword>
<evidence type="ECO:0000256" key="8">
    <source>
        <dbReference type="ARBA" id="ARBA00022801"/>
    </source>
</evidence>
<dbReference type="SUPFAM" id="SSF52141">
    <property type="entry name" value="Uracil-DNA glycosylase-like"/>
    <property type="match status" value="1"/>
</dbReference>
<name>A0A1M6TD37_9FIRM</name>
<reference evidence="14" key="1">
    <citation type="submission" date="2016-11" db="EMBL/GenBank/DDBJ databases">
        <authorList>
            <person name="Varghese N."/>
            <person name="Submissions S."/>
        </authorList>
    </citation>
    <scope>NUCLEOTIDE SEQUENCE [LARGE SCALE GENOMIC DNA]</scope>
    <source>
        <strain evidence="14">DSM 10349</strain>
    </source>
</reference>
<evidence type="ECO:0000256" key="5">
    <source>
        <dbReference type="ARBA" id="ARBA00022485"/>
    </source>
</evidence>
<evidence type="ECO:0000256" key="6">
    <source>
        <dbReference type="ARBA" id="ARBA00022723"/>
    </source>
</evidence>
<sequence length="197" mass="22145">MAQESLTIENLFSQASGCKRCPLGETRQCLVFGEGSQWSGLMMVGEAPGEKEDETGKPFIGRAGKVLDSVLTETGFQREDIFITSVVKCRPPKNRFPKKEEVAACLPILQGQIELIKPRIIVCLGNLATRSLLDEQAKITEVRGKWFNKGGIKIMPTFHPAAVFHDRKKLEAINEDFHQVKEVWENIKRELPILKPQ</sequence>
<keyword evidence="9" id="KW-0408">Iron</keyword>
<dbReference type="PANTHER" id="PTHR33693:SF1">
    <property type="entry name" value="TYPE-4 URACIL-DNA GLYCOSYLASE"/>
    <property type="match status" value="1"/>
</dbReference>
<dbReference type="GO" id="GO:0004844">
    <property type="term" value="F:uracil DNA N-glycosylase activity"/>
    <property type="evidence" value="ECO:0007669"/>
    <property type="project" value="UniProtKB-EC"/>
</dbReference>
<keyword evidence="8" id="KW-0378">Hydrolase</keyword>
<dbReference type="OrthoDB" id="5290748at2"/>
<dbReference type="STRING" id="1121421.SAMN02745123_02273"/>
<evidence type="ECO:0000256" key="9">
    <source>
        <dbReference type="ARBA" id="ARBA00023004"/>
    </source>
</evidence>
<keyword evidence="6" id="KW-0479">Metal-binding</keyword>
<evidence type="ECO:0000256" key="11">
    <source>
        <dbReference type="ARBA" id="ARBA00023204"/>
    </source>
</evidence>
<keyword evidence="7" id="KW-0227">DNA damage</keyword>
<dbReference type="NCBIfam" id="TIGR00758">
    <property type="entry name" value="UDG_fam4"/>
    <property type="match status" value="1"/>
</dbReference>
<accession>A0A1M6TD37</accession>
<protein>
    <recommendedName>
        <fullName evidence="4">Type-4 uracil-DNA glycosylase</fullName>
        <ecNumber evidence="3">3.2.2.27</ecNumber>
    </recommendedName>
</protein>
<dbReference type="Gene3D" id="3.40.470.10">
    <property type="entry name" value="Uracil-DNA glycosylase-like domain"/>
    <property type="match status" value="1"/>
</dbReference>
<keyword evidence="11" id="KW-0234">DNA repair</keyword>
<evidence type="ECO:0000259" key="12">
    <source>
        <dbReference type="SMART" id="SM00986"/>
    </source>
</evidence>
<dbReference type="InterPro" id="IPR036895">
    <property type="entry name" value="Uracil-DNA_glycosylase-like_sf"/>
</dbReference>
<gene>
    <name evidence="13" type="ORF">SAMN02745123_02273</name>
</gene>
<evidence type="ECO:0000256" key="2">
    <source>
        <dbReference type="ARBA" id="ARBA00006521"/>
    </source>
</evidence>
<dbReference type="AlphaFoldDB" id="A0A1M6TD37"/>
<dbReference type="InterPro" id="IPR005273">
    <property type="entry name" value="Ura-DNA_glyco_family4"/>
</dbReference>
<comment type="similarity">
    <text evidence="2">Belongs to the uracil-DNA glycosylase (UDG) superfamily. Type 4 (UDGa) family.</text>
</comment>
<dbReference type="CDD" id="cd10030">
    <property type="entry name" value="UDG-F4_TTUDGA_SPO1dp_like"/>
    <property type="match status" value="1"/>
</dbReference>
<dbReference type="Pfam" id="PF03167">
    <property type="entry name" value="UDG"/>
    <property type="match status" value="1"/>
</dbReference>
<dbReference type="GO" id="GO:0006281">
    <property type="term" value="P:DNA repair"/>
    <property type="evidence" value="ECO:0007669"/>
    <property type="project" value="UniProtKB-KW"/>
</dbReference>
<evidence type="ECO:0000256" key="3">
    <source>
        <dbReference type="ARBA" id="ARBA00012030"/>
    </source>
</evidence>
<dbReference type="SMART" id="SM00987">
    <property type="entry name" value="UreE_C"/>
    <property type="match status" value="1"/>
</dbReference>
<dbReference type="GO" id="GO:0046872">
    <property type="term" value="F:metal ion binding"/>
    <property type="evidence" value="ECO:0007669"/>
    <property type="project" value="UniProtKB-KW"/>
</dbReference>